<organism evidence="1 2">
    <name type="scientific">Paenibacillus albicereus</name>
    <dbReference type="NCBI Taxonomy" id="2726185"/>
    <lineage>
        <taxon>Bacteria</taxon>
        <taxon>Bacillati</taxon>
        <taxon>Bacillota</taxon>
        <taxon>Bacilli</taxon>
        <taxon>Bacillales</taxon>
        <taxon>Paenibacillaceae</taxon>
        <taxon>Paenibacillus</taxon>
    </lineage>
</organism>
<dbReference type="EMBL" id="CP051428">
    <property type="protein sequence ID" value="QJC52801.1"/>
    <property type="molecule type" value="Genomic_DNA"/>
</dbReference>
<keyword evidence="2" id="KW-1185">Reference proteome</keyword>
<evidence type="ECO:0000313" key="2">
    <source>
        <dbReference type="Proteomes" id="UP000502136"/>
    </source>
</evidence>
<evidence type="ECO:0000313" key="1">
    <source>
        <dbReference type="EMBL" id="QJC52801.1"/>
    </source>
</evidence>
<protein>
    <submittedName>
        <fullName evidence="1">DUF4145 domain-containing protein</fullName>
    </submittedName>
</protein>
<proteinExistence type="predicted"/>
<name>A0A6H2GZD9_9BACL</name>
<dbReference type="AlphaFoldDB" id="A0A6H2GZD9"/>
<gene>
    <name evidence="1" type="ORF">HGI30_15315</name>
</gene>
<dbReference type="RefSeq" id="WP_168908353.1">
    <property type="nucleotide sequence ID" value="NZ_CP051428.1"/>
</dbReference>
<reference evidence="1 2" key="1">
    <citation type="submission" date="2020-04" db="EMBL/GenBank/DDBJ databases">
        <title>Novel Paenibacillus strain UniB2 isolated from commercial digestive syrup.</title>
        <authorList>
            <person name="Thorat V."/>
            <person name="Kirdat K."/>
            <person name="Tiwarekar B."/>
            <person name="Yadav A."/>
        </authorList>
    </citation>
    <scope>NUCLEOTIDE SEQUENCE [LARGE SCALE GENOMIC DNA]</scope>
    <source>
        <strain evidence="1 2">UniB2</strain>
    </source>
</reference>
<dbReference type="KEGG" id="palr:HGI30_15315"/>
<accession>A0A6H2GZD9</accession>
<dbReference type="Proteomes" id="UP000502136">
    <property type="component" value="Chromosome"/>
</dbReference>
<sequence>MKSILFEVKKDQITVLPNPNLESKFPYLWYHKINILPAFSVGHFIGYLGSLAGVSTNEDRIEGNNIVMASDAGEDGVQTIHIVLNYYGIRDYALLFPWITDLKLRTRVGAFYEEAEKSFEQGVWLSFALMCGAVFEGMLYAKLKATDELNLNGMIIQAVSEGLIDDHQANIMHMVRRMRNLVHGSQYNKRYISRKDAMDISSLLIDLVKHFSY</sequence>